<accession>A0ABY8WS56</accession>
<dbReference type="RefSeq" id="WP_284920021.1">
    <property type="nucleotide sequence ID" value="NZ_CP126980.1"/>
</dbReference>
<dbReference type="EMBL" id="CP126980">
    <property type="protein sequence ID" value="WIM98640.1"/>
    <property type="molecule type" value="Genomic_DNA"/>
</dbReference>
<evidence type="ECO:0000313" key="2">
    <source>
        <dbReference type="Proteomes" id="UP001240150"/>
    </source>
</evidence>
<sequence length="45" mass="4484">MLLAIIGNLLMGDIARIKEAIIKVCAGSAFQVLSGLATNLAAAAG</sequence>
<evidence type="ECO:0000313" key="1">
    <source>
        <dbReference type="EMBL" id="WIM98640.1"/>
    </source>
</evidence>
<reference evidence="1 2" key="1">
    <citation type="submission" date="2023-06" db="EMBL/GenBank/DDBJ databases">
        <authorList>
            <person name="Yushchuk O."/>
            <person name="Binda E."/>
            <person name="Ruckert-Reed C."/>
            <person name="Fedorenko V."/>
            <person name="Kalinowski J."/>
            <person name="Marinelli F."/>
        </authorList>
    </citation>
    <scope>NUCLEOTIDE SEQUENCE [LARGE SCALE GENOMIC DNA]</scope>
    <source>
        <strain evidence="1 2">NRRL 3884</strain>
    </source>
</reference>
<dbReference type="Proteomes" id="UP001240150">
    <property type="component" value="Chromosome"/>
</dbReference>
<organism evidence="1 2">
    <name type="scientific">Actinoplanes oblitus</name>
    <dbReference type="NCBI Taxonomy" id="3040509"/>
    <lineage>
        <taxon>Bacteria</taxon>
        <taxon>Bacillati</taxon>
        <taxon>Actinomycetota</taxon>
        <taxon>Actinomycetes</taxon>
        <taxon>Micromonosporales</taxon>
        <taxon>Micromonosporaceae</taxon>
        <taxon>Actinoplanes</taxon>
    </lineage>
</organism>
<proteinExistence type="predicted"/>
<gene>
    <name evidence="1" type="ORF">ACTOB_002244</name>
</gene>
<protein>
    <submittedName>
        <fullName evidence="1">Uncharacterized protein</fullName>
    </submittedName>
</protein>
<keyword evidence="2" id="KW-1185">Reference proteome</keyword>
<name>A0ABY8WS56_9ACTN</name>